<evidence type="ECO:0000313" key="3">
    <source>
        <dbReference type="Proteomes" id="UP000000763"/>
    </source>
</evidence>
<gene>
    <name evidence="2" type="primary">P0534H07.26</name>
</gene>
<dbReference type="Proteomes" id="UP000000763">
    <property type="component" value="Chromosome 7"/>
</dbReference>
<accession>Q6ZEZ4</accession>
<feature type="compositionally biased region" description="Basic and acidic residues" evidence="1">
    <location>
        <begin position="1"/>
        <end position="16"/>
    </location>
</feature>
<dbReference type="EMBL" id="AP004307">
    <property type="protein sequence ID" value="BAC83437.1"/>
    <property type="molecule type" value="Genomic_DNA"/>
</dbReference>
<name>Q6ZEZ4_ORYSJ</name>
<organism evidence="2 3">
    <name type="scientific">Oryza sativa subsp. japonica</name>
    <name type="common">Rice</name>
    <dbReference type="NCBI Taxonomy" id="39947"/>
    <lineage>
        <taxon>Eukaryota</taxon>
        <taxon>Viridiplantae</taxon>
        <taxon>Streptophyta</taxon>
        <taxon>Embryophyta</taxon>
        <taxon>Tracheophyta</taxon>
        <taxon>Spermatophyta</taxon>
        <taxon>Magnoliopsida</taxon>
        <taxon>Liliopsida</taxon>
        <taxon>Poales</taxon>
        <taxon>Poaceae</taxon>
        <taxon>BOP clade</taxon>
        <taxon>Oryzoideae</taxon>
        <taxon>Oryzeae</taxon>
        <taxon>Oryzinae</taxon>
        <taxon>Oryza</taxon>
        <taxon>Oryza sativa</taxon>
    </lineage>
</organism>
<evidence type="ECO:0000256" key="1">
    <source>
        <dbReference type="SAM" id="MobiDB-lite"/>
    </source>
</evidence>
<sequence length="77" mass="8202">MREQLEPSDRMDDWGEARCGGGGGGRHGGGESDGMEAAGRTSPPPDPAAWRQLRPAGWEGWRPGWRGGGRWVSADIG</sequence>
<reference evidence="3" key="2">
    <citation type="journal article" date="2008" name="Nucleic Acids Res.">
        <title>The rice annotation project database (RAP-DB): 2008 update.</title>
        <authorList>
            <consortium name="The rice annotation project (RAP)"/>
        </authorList>
    </citation>
    <scope>GENOME REANNOTATION</scope>
    <source>
        <strain evidence="3">cv. Nipponbare</strain>
    </source>
</reference>
<proteinExistence type="predicted"/>
<feature type="compositionally biased region" description="Gly residues" evidence="1">
    <location>
        <begin position="18"/>
        <end position="27"/>
    </location>
</feature>
<dbReference type="AlphaFoldDB" id="Q6ZEZ4"/>
<reference evidence="3" key="1">
    <citation type="journal article" date="2005" name="Nature">
        <title>The map-based sequence of the rice genome.</title>
        <authorList>
            <consortium name="International rice genome sequencing project (IRGSP)"/>
            <person name="Matsumoto T."/>
            <person name="Wu J."/>
            <person name="Kanamori H."/>
            <person name="Katayose Y."/>
            <person name="Fujisawa M."/>
            <person name="Namiki N."/>
            <person name="Mizuno H."/>
            <person name="Yamamoto K."/>
            <person name="Antonio B.A."/>
            <person name="Baba T."/>
            <person name="Sakata K."/>
            <person name="Nagamura Y."/>
            <person name="Aoki H."/>
            <person name="Arikawa K."/>
            <person name="Arita K."/>
            <person name="Bito T."/>
            <person name="Chiden Y."/>
            <person name="Fujitsuka N."/>
            <person name="Fukunaka R."/>
            <person name="Hamada M."/>
            <person name="Harada C."/>
            <person name="Hayashi A."/>
            <person name="Hijishita S."/>
            <person name="Honda M."/>
            <person name="Hosokawa S."/>
            <person name="Ichikawa Y."/>
            <person name="Idonuma A."/>
            <person name="Iijima M."/>
            <person name="Ikeda M."/>
            <person name="Ikeno M."/>
            <person name="Ito K."/>
            <person name="Ito S."/>
            <person name="Ito T."/>
            <person name="Ito Y."/>
            <person name="Ito Y."/>
            <person name="Iwabuchi A."/>
            <person name="Kamiya K."/>
            <person name="Karasawa W."/>
            <person name="Kurita K."/>
            <person name="Katagiri S."/>
            <person name="Kikuta A."/>
            <person name="Kobayashi H."/>
            <person name="Kobayashi N."/>
            <person name="Machita K."/>
            <person name="Maehara T."/>
            <person name="Masukawa M."/>
            <person name="Mizubayashi T."/>
            <person name="Mukai Y."/>
            <person name="Nagasaki H."/>
            <person name="Nagata Y."/>
            <person name="Naito S."/>
            <person name="Nakashima M."/>
            <person name="Nakama Y."/>
            <person name="Nakamichi Y."/>
            <person name="Nakamura M."/>
            <person name="Meguro A."/>
            <person name="Negishi M."/>
            <person name="Ohta I."/>
            <person name="Ohta T."/>
            <person name="Okamoto M."/>
            <person name="Ono N."/>
            <person name="Saji S."/>
            <person name="Sakaguchi M."/>
            <person name="Sakai K."/>
            <person name="Shibata M."/>
            <person name="Shimokawa T."/>
            <person name="Song J."/>
            <person name="Takazaki Y."/>
            <person name="Terasawa K."/>
            <person name="Tsugane M."/>
            <person name="Tsuji K."/>
            <person name="Ueda S."/>
            <person name="Waki K."/>
            <person name="Yamagata H."/>
            <person name="Yamamoto M."/>
            <person name="Yamamoto S."/>
            <person name="Yamane H."/>
            <person name="Yoshiki S."/>
            <person name="Yoshihara R."/>
            <person name="Yukawa K."/>
            <person name="Zhong H."/>
            <person name="Yano M."/>
            <person name="Yuan Q."/>
            <person name="Ouyang S."/>
            <person name="Liu J."/>
            <person name="Jones K.M."/>
            <person name="Gansberger K."/>
            <person name="Moffat K."/>
            <person name="Hill J."/>
            <person name="Bera J."/>
            <person name="Fadrosh D."/>
            <person name="Jin S."/>
            <person name="Johri S."/>
            <person name="Kim M."/>
            <person name="Overton L."/>
            <person name="Reardon M."/>
            <person name="Tsitrin T."/>
            <person name="Vuong H."/>
            <person name="Weaver B."/>
            <person name="Ciecko A."/>
            <person name="Tallon L."/>
            <person name="Jackson J."/>
            <person name="Pai G."/>
            <person name="Aken S.V."/>
            <person name="Utterback T."/>
            <person name="Reidmuller S."/>
            <person name="Feldblyum T."/>
            <person name="Hsiao J."/>
            <person name="Zismann V."/>
            <person name="Iobst S."/>
            <person name="de Vazeille A.R."/>
            <person name="Buell C.R."/>
            <person name="Ying K."/>
            <person name="Li Y."/>
            <person name="Lu T."/>
            <person name="Huang Y."/>
            <person name="Zhao Q."/>
            <person name="Feng Q."/>
            <person name="Zhang L."/>
            <person name="Zhu J."/>
            <person name="Weng Q."/>
            <person name="Mu J."/>
            <person name="Lu Y."/>
            <person name="Fan D."/>
            <person name="Liu Y."/>
            <person name="Guan J."/>
            <person name="Zhang Y."/>
            <person name="Yu S."/>
            <person name="Liu X."/>
            <person name="Zhang Y."/>
            <person name="Hong G."/>
            <person name="Han B."/>
            <person name="Choisne N."/>
            <person name="Demange N."/>
            <person name="Orjeda G."/>
            <person name="Samain S."/>
            <person name="Cattolico L."/>
            <person name="Pelletier E."/>
            <person name="Couloux A."/>
            <person name="Segurens B."/>
            <person name="Wincker P."/>
            <person name="D'Hont A."/>
            <person name="Scarpelli C."/>
            <person name="Weissenbach J."/>
            <person name="Salanoubat M."/>
            <person name="Quetier F."/>
            <person name="Yu Y."/>
            <person name="Kim H.R."/>
            <person name="Rambo T."/>
            <person name="Currie J."/>
            <person name="Collura K."/>
            <person name="Luo M."/>
            <person name="Yang T."/>
            <person name="Ammiraju J.S.S."/>
            <person name="Engler F."/>
            <person name="Soderlund C."/>
            <person name="Wing R.A."/>
            <person name="Palmer L.E."/>
            <person name="de la Bastide M."/>
            <person name="Spiegel L."/>
            <person name="Nascimento L."/>
            <person name="Zutavern T."/>
            <person name="O'Shaughnessy A."/>
            <person name="Dike S."/>
            <person name="Dedhia N."/>
            <person name="Preston R."/>
            <person name="Balija V."/>
            <person name="McCombie W.R."/>
            <person name="Chow T."/>
            <person name="Chen H."/>
            <person name="Chung M."/>
            <person name="Chen C."/>
            <person name="Shaw J."/>
            <person name="Wu H."/>
            <person name="Hsiao K."/>
            <person name="Chao Y."/>
            <person name="Chu M."/>
            <person name="Cheng C."/>
            <person name="Hour A."/>
            <person name="Lee P."/>
            <person name="Lin S."/>
            <person name="Lin Y."/>
            <person name="Liou J."/>
            <person name="Liu S."/>
            <person name="Hsing Y."/>
            <person name="Raghuvanshi S."/>
            <person name="Mohanty A."/>
            <person name="Bharti A.K."/>
            <person name="Gaur A."/>
            <person name="Gupta V."/>
            <person name="Kumar D."/>
            <person name="Ravi V."/>
            <person name="Vij S."/>
            <person name="Kapur A."/>
            <person name="Khurana P."/>
            <person name="Khurana P."/>
            <person name="Khurana J.P."/>
            <person name="Tyagi A.K."/>
            <person name="Gaikwad K."/>
            <person name="Singh A."/>
            <person name="Dalal V."/>
            <person name="Srivastava S."/>
            <person name="Dixit A."/>
            <person name="Pal A.K."/>
            <person name="Ghazi I.A."/>
            <person name="Yadav M."/>
            <person name="Pandit A."/>
            <person name="Bhargava A."/>
            <person name="Sureshbabu K."/>
            <person name="Batra K."/>
            <person name="Sharma T.R."/>
            <person name="Mohapatra T."/>
            <person name="Singh N.K."/>
            <person name="Messing J."/>
            <person name="Nelson A.B."/>
            <person name="Fuks G."/>
            <person name="Kavchok S."/>
            <person name="Keizer G."/>
            <person name="Linton E."/>
            <person name="Llaca V."/>
            <person name="Song R."/>
            <person name="Tanyolac B."/>
            <person name="Young S."/>
            <person name="Ho-Il K."/>
            <person name="Hahn J.H."/>
            <person name="Sangsakoo G."/>
            <person name="Vanavichit A."/>
            <person name="de Mattos Luiz.A.T."/>
            <person name="Zimmer P.D."/>
            <person name="Malone G."/>
            <person name="Dellagostin O."/>
            <person name="de Oliveira A.C."/>
            <person name="Bevan M."/>
            <person name="Bancroft I."/>
            <person name="Minx P."/>
            <person name="Cordum H."/>
            <person name="Wilson R."/>
            <person name="Cheng Z."/>
            <person name="Jin W."/>
            <person name="Jiang J."/>
            <person name="Leong S.A."/>
            <person name="Iwama H."/>
            <person name="Gojobori T."/>
            <person name="Itoh T."/>
            <person name="Niimura Y."/>
            <person name="Fujii Y."/>
            <person name="Habara T."/>
            <person name="Sakai H."/>
            <person name="Sato Y."/>
            <person name="Wilson G."/>
            <person name="Kumar K."/>
            <person name="McCouch S."/>
            <person name="Juretic N."/>
            <person name="Hoen D."/>
            <person name="Wright S."/>
            <person name="Bruskiewich R."/>
            <person name="Bureau T."/>
            <person name="Miyao A."/>
            <person name="Hirochika H."/>
            <person name="Nishikawa T."/>
            <person name="Kadowaki K."/>
            <person name="Sugiura M."/>
            <person name="Burr B."/>
            <person name="Sasaki T."/>
        </authorList>
    </citation>
    <scope>NUCLEOTIDE SEQUENCE [LARGE SCALE GENOMIC DNA]</scope>
    <source>
        <strain evidence="3">cv. Nipponbare</strain>
    </source>
</reference>
<protein>
    <submittedName>
        <fullName evidence="2">Uncharacterized protein</fullName>
    </submittedName>
</protein>
<evidence type="ECO:0000313" key="2">
    <source>
        <dbReference type="EMBL" id="BAC83437.1"/>
    </source>
</evidence>
<feature type="region of interest" description="Disordered" evidence="1">
    <location>
        <begin position="1"/>
        <end position="49"/>
    </location>
</feature>